<evidence type="ECO:0000313" key="3">
    <source>
        <dbReference type="Proteomes" id="UP001597261"/>
    </source>
</evidence>
<comment type="caution">
    <text evidence="2">The sequence shown here is derived from an EMBL/GenBank/DDBJ whole genome shotgun (WGS) entry which is preliminary data.</text>
</comment>
<proteinExistence type="predicted"/>
<dbReference type="Pfam" id="PF19766">
    <property type="entry name" value="DUF6253"/>
    <property type="match status" value="1"/>
</dbReference>
<reference evidence="3" key="1">
    <citation type="journal article" date="2019" name="Int. J. Syst. Evol. Microbiol.">
        <title>The Global Catalogue of Microorganisms (GCM) 10K type strain sequencing project: providing services to taxonomists for standard genome sequencing and annotation.</title>
        <authorList>
            <consortium name="The Broad Institute Genomics Platform"/>
            <consortium name="The Broad Institute Genome Sequencing Center for Infectious Disease"/>
            <person name="Wu L."/>
            <person name="Ma J."/>
        </authorList>
    </citation>
    <scope>NUCLEOTIDE SEQUENCE [LARGE SCALE GENOMIC DNA]</scope>
    <source>
        <strain evidence="3">CGMCC 1.12470</strain>
    </source>
</reference>
<accession>A0ABW4ITQ6</accession>
<sequence>MSLLAADGHVALFVTDEGDACRLPLVCWRDDGTTVHGMVLYRGALHPAEFVPGFRRYAHPLDDGALARHTDTLSHPRKGRMRPGSPPSTPAEL</sequence>
<keyword evidence="3" id="KW-1185">Reference proteome</keyword>
<dbReference type="RefSeq" id="WP_381083539.1">
    <property type="nucleotide sequence ID" value="NZ_JBHUDX010000047.1"/>
</dbReference>
<feature type="compositionally biased region" description="Basic and acidic residues" evidence="1">
    <location>
        <begin position="65"/>
        <end position="74"/>
    </location>
</feature>
<feature type="compositionally biased region" description="Pro residues" evidence="1">
    <location>
        <begin position="84"/>
        <end position="93"/>
    </location>
</feature>
<dbReference type="EMBL" id="JBHUDX010000047">
    <property type="protein sequence ID" value="MFD1659934.1"/>
    <property type="molecule type" value="Genomic_DNA"/>
</dbReference>
<organism evidence="2 3">
    <name type="scientific">Streptomyces caeni</name>
    <dbReference type="NCBI Taxonomy" id="2307231"/>
    <lineage>
        <taxon>Bacteria</taxon>
        <taxon>Bacillati</taxon>
        <taxon>Actinomycetota</taxon>
        <taxon>Actinomycetes</taxon>
        <taxon>Kitasatosporales</taxon>
        <taxon>Streptomycetaceae</taxon>
        <taxon>Streptomyces</taxon>
    </lineage>
</organism>
<name>A0ABW4ITQ6_9ACTN</name>
<evidence type="ECO:0000256" key="1">
    <source>
        <dbReference type="SAM" id="MobiDB-lite"/>
    </source>
</evidence>
<dbReference type="InterPro" id="IPR046220">
    <property type="entry name" value="DUF6253"/>
</dbReference>
<gene>
    <name evidence="2" type="ORF">ACFSL4_17460</name>
</gene>
<feature type="region of interest" description="Disordered" evidence="1">
    <location>
        <begin position="65"/>
        <end position="93"/>
    </location>
</feature>
<dbReference type="Proteomes" id="UP001597261">
    <property type="component" value="Unassembled WGS sequence"/>
</dbReference>
<evidence type="ECO:0000313" key="2">
    <source>
        <dbReference type="EMBL" id="MFD1659934.1"/>
    </source>
</evidence>
<protein>
    <submittedName>
        <fullName evidence="2">DUF6253 family protein</fullName>
    </submittedName>
</protein>